<dbReference type="AlphaFoldDB" id="A0A6N3AA23"/>
<evidence type="ECO:0000313" key="1">
    <source>
        <dbReference type="EMBL" id="VYT85202.1"/>
    </source>
</evidence>
<accession>A0A6N3AA23</accession>
<protein>
    <submittedName>
        <fullName evidence="1">Phage-like element PBSX protein XkdM</fullName>
    </submittedName>
</protein>
<dbReference type="SUPFAM" id="SSF69279">
    <property type="entry name" value="Phage tail proteins"/>
    <property type="match status" value="1"/>
</dbReference>
<dbReference type="Gene3D" id="2.30.110.40">
    <property type="entry name" value="Phage tail tube protein"/>
    <property type="match status" value="1"/>
</dbReference>
<organism evidence="1">
    <name type="scientific">Veillonella ratti</name>
    <dbReference type="NCBI Taxonomy" id="103892"/>
    <lineage>
        <taxon>Bacteria</taxon>
        <taxon>Bacillati</taxon>
        <taxon>Bacillota</taxon>
        <taxon>Negativicutes</taxon>
        <taxon>Veillonellales</taxon>
        <taxon>Veillonellaceae</taxon>
        <taxon>Veillonella</taxon>
    </lineage>
</organism>
<gene>
    <name evidence="1" type="primary">xkdM_1</name>
    <name evidence="1" type="ORF">VRLFYP33_00614</name>
</gene>
<dbReference type="EMBL" id="CACRUX010000021">
    <property type="protein sequence ID" value="VYT85202.1"/>
    <property type="molecule type" value="Genomic_DNA"/>
</dbReference>
<reference evidence="1" key="1">
    <citation type="submission" date="2019-11" db="EMBL/GenBank/DDBJ databases">
        <authorList>
            <person name="Feng L."/>
        </authorList>
    </citation>
    <scope>NUCLEOTIDE SEQUENCE</scope>
    <source>
        <strain evidence="1">VrattiLFYP33</strain>
    </source>
</reference>
<dbReference type="Pfam" id="PF09393">
    <property type="entry name" value="DUF2001"/>
    <property type="match status" value="1"/>
</dbReference>
<dbReference type="InterPro" id="IPR038628">
    <property type="entry name" value="XkdM-like_sf"/>
</dbReference>
<name>A0A6N3AA23_9FIRM</name>
<dbReference type="RefSeq" id="WP_156704283.1">
    <property type="nucleotide sequence ID" value="NZ_CACRUX010000021.1"/>
</dbReference>
<dbReference type="InterPro" id="IPR018989">
    <property type="entry name" value="DUF2001"/>
</dbReference>
<proteinExistence type="predicted"/>
<sequence length="151" mass="17216">MSRNKEDVKYRGRRRWNGSHGHLWWDGELIFEIAKYECKVTAEREDVIVGNSKDSKIVVLAGEGNFTIKSVINRNLNKMLEAWKAGTDPRSTLVADIDDPDAVDGQAERVSVDNVWFNEITLMAFEKGKVVEKDFTFGFTPEDATFIETIE</sequence>